<feature type="transmembrane region" description="Helical" evidence="1">
    <location>
        <begin position="27"/>
        <end position="48"/>
    </location>
</feature>
<keyword evidence="1" id="KW-0812">Transmembrane</keyword>
<reference evidence="3" key="1">
    <citation type="journal article" date="2019" name="Int. J. Syst. Evol. Microbiol.">
        <title>The Global Catalogue of Microorganisms (GCM) 10K type strain sequencing project: providing services to taxonomists for standard genome sequencing and annotation.</title>
        <authorList>
            <consortium name="The Broad Institute Genomics Platform"/>
            <consortium name="The Broad Institute Genome Sequencing Center for Infectious Disease"/>
            <person name="Wu L."/>
            <person name="Ma J."/>
        </authorList>
    </citation>
    <scope>NUCLEOTIDE SEQUENCE [LARGE SCALE GENOMIC DNA]</scope>
    <source>
        <strain evidence="3">CCUG 57401</strain>
    </source>
</reference>
<name>A0ABW0NCT5_9BURK</name>
<dbReference type="RefSeq" id="WP_376848865.1">
    <property type="nucleotide sequence ID" value="NZ_JBHSMF010000003.1"/>
</dbReference>
<comment type="caution">
    <text evidence="2">The sequence shown here is derived from an EMBL/GenBank/DDBJ whole genome shotgun (WGS) entry which is preliminary data.</text>
</comment>
<keyword evidence="1" id="KW-0472">Membrane</keyword>
<proteinExistence type="predicted"/>
<dbReference type="Proteomes" id="UP001596037">
    <property type="component" value="Unassembled WGS sequence"/>
</dbReference>
<gene>
    <name evidence="2" type="ORF">ACFPOE_04735</name>
</gene>
<evidence type="ECO:0000313" key="2">
    <source>
        <dbReference type="EMBL" id="MFC5496832.1"/>
    </source>
</evidence>
<feature type="transmembrane region" description="Helical" evidence="1">
    <location>
        <begin position="69"/>
        <end position="90"/>
    </location>
</feature>
<evidence type="ECO:0000313" key="3">
    <source>
        <dbReference type="Proteomes" id="UP001596037"/>
    </source>
</evidence>
<dbReference type="EMBL" id="JBHSMF010000003">
    <property type="protein sequence ID" value="MFC5496832.1"/>
    <property type="molecule type" value="Genomic_DNA"/>
</dbReference>
<keyword evidence="1" id="KW-1133">Transmembrane helix</keyword>
<accession>A0ABW0NCT5</accession>
<protein>
    <submittedName>
        <fullName evidence="2">Uncharacterized protein</fullName>
    </submittedName>
</protein>
<sequence>MIPAALLAFLVGCMVVCAFLRTRRAALLFSLAVFLMLALGVPLGEIAWKCRQPISEGCVWGKSLLPVSLAAGAAVGAVAAGLCWLAALGFQRRRRNASGATNSSHALDDARE</sequence>
<evidence type="ECO:0000256" key="1">
    <source>
        <dbReference type="SAM" id="Phobius"/>
    </source>
</evidence>
<organism evidence="2 3">
    <name type="scientific">Caenimonas terrae</name>
    <dbReference type="NCBI Taxonomy" id="696074"/>
    <lineage>
        <taxon>Bacteria</taxon>
        <taxon>Pseudomonadati</taxon>
        <taxon>Pseudomonadota</taxon>
        <taxon>Betaproteobacteria</taxon>
        <taxon>Burkholderiales</taxon>
        <taxon>Comamonadaceae</taxon>
        <taxon>Caenimonas</taxon>
    </lineage>
</organism>
<keyword evidence="3" id="KW-1185">Reference proteome</keyword>